<sequence>MVCDLQQWLDLFVSAQPNTEKARQKYITTTQEITSQILREKLLQRFQLPGSRIANPTNEQQLSNVLDCMRQGLMTTAVNILVQHWQPTAIDAIIQAGVEIYNHALDDQDKAKDYQRLQIQILVSKNVHNRVLHLDTMTFALLNQLTERQQQRRQTEGMAAWDETFPTFRPAYGVWQDAFYDFGSSFIIFGFIFISYPSPLLEFVNLWFFFMRENYATTKRLSVEANNDSNARTHHLAYLVCYWNSLQTRCLMDKTDADDQAEPRTSLLPTALPVQSIEPPSSIDPPICLKQESVHSKCI</sequence>
<dbReference type="Proteomes" id="UP000749646">
    <property type="component" value="Unassembled WGS sequence"/>
</dbReference>
<gene>
    <name evidence="2" type="ORF">BGZ65_000853</name>
</gene>
<keyword evidence="3" id="KW-1185">Reference proteome</keyword>
<reference evidence="2" key="1">
    <citation type="journal article" date="2020" name="Fungal Divers.">
        <title>Resolving the Mortierellaceae phylogeny through synthesis of multi-gene phylogenetics and phylogenomics.</title>
        <authorList>
            <person name="Vandepol N."/>
            <person name="Liber J."/>
            <person name="Desiro A."/>
            <person name="Na H."/>
            <person name="Kennedy M."/>
            <person name="Barry K."/>
            <person name="Grigoriev I.V."/>
            <person name="Miller A.N."/>
            <person name="O'Donnell K."/>
            <person name="Stajich J.E."/>
            <person name="Bonito G."/>
        </authorList>
    </citation>
    <scope>NUCLEOTIDE SEQUENCE</scope>
    <source>
        <strain evidence="2">MES-2147</strain>
    </source>
</reference>
<evidence type="ECO:0000313" key="3">
    <source>
        <dbReference type="Proteomes" id="UP000749646"/>
    </source>
</evidence>
<feature type="transmembrane region" description="Helical" evidence="1">
    <location>
        <begin position="186"/>
        <end position="210"/>
    </location>
</feature>
<dbReference type="OrthoDB" id="2351776at2759"/>
<proteinExistence type="predicted"/>
<dbReference type="AlphaFoldDB" id="A0A9P6SN72"/>
<keyword evidence="1" id="KW-0812">Transmembrane</keyword>
<evidence type="ECO:0000256" key="1">
    <source>
        <dbReference type="SAM" id="Phobius"/>
    </source>
</evidence>
<comment type="caution">
    <text evidence="2">The sequence shown here is derived from an EMBL/GenBank/DDBJ whole genome shotgun (WGS) entry which is preliminary data.</text>
</comment>
<name>A0A9P6SN72_9FUNG</name>
<dbReference type="EMBL" id="JAAAHW010003408">
    <property type="protein sequence ID" value="KAF9984183.1"/>
    <property type="molecule type" value="Genomic_DNA"/>
</dbReference>
<protein>
    <submittedName>
        <fullName evidence="2">Uncharacterized protein</fullName>
    </submittedName>
</protein>
<organism evidence="2 3">
    <name type="scientific">Modicella reniformis</name>
    <dbReference type="NCBI Taxonomy" id="1440133"/>
    <lineage>
        <taxon>Eukaryota</taxon>
        <taxon>Fungi</taxon>
        <taxon>Fungi incertae sedis</taxon>
        <taxon>Mucoromycota</taxon>
        <taxon>Mortierellomycotina</taxon>
        <taxon>Mortierellomycetes</taxon>
        <taxon>Mortierellales</taxon>
        <taxon>Mortierellaceae</taxon>
        <taxon>Modicella</taxon>
    </lineage>
</organism>
<evidence type="ECO:0000313" key="2">
    <source>
        <dbReference type="EMBL" id="KAF9984183.1"/>
    </source>
</evidence>
<keyword evidence="1" id="KW-1133">Transmembrane helix</keyword>
<accession>A0A9P6SN72</accession>
<keyword evidence="1" id="KW-0472">Membrane</keyword>